<dbReference type="InterPro" id="IPR046488">
    <property type="entry name" value="Sfc3/Tfc3_C"/>
</dbReference>
<gene>
    <name evidence="9" type="ORF">PYCCODRAFT_1383895</name>
</gene>
<keyword evidence="4" id="KW-0804">Transcription</keyword>
<feature type="compositionally biased region" description="Low complexity" evidence="6">
    <location>
        <begin position="613"/>
        <end position="625"/>
    </location>
</feature>
<evidence type="ECO:0000256" key="3">
    <source>
        <dbReference type="ARBA" id="ARBA00023125"/>
    </source>
</evidence>
<dbReference type="GO" id="GO:0000127">
    <property type="term" value="C:transcription factor TFIIIC complex"/>
    <property type="evidence" value="ECO:0007669"/>
    <property type="project" value="InterPro"/>
</dbReference>
<keyword evidence="3" id="KW-0238">DNA-binding</keyword>
<evidence type="ECO:0000256" key="1">
    <source>
        <dbReference type="ARBA" id="ARBA00004123"/>
    </source>
</evidence>
<feature type="compositionally biased region" description="Basic and acidic residues" evidence="6">
    <location>
        <begin position="264"/>
        <end position="273"/>
    </location>
</feature>
<feature type="domain" description="Transcription factor tau subunit sfc3/Tfc3 C-terminal" evidence="8">
    <location>
        <begin position="1609"/>
        <end position="1968"/>
    </location>
</feature>
<feature type="compositionally biased region" description="Low complexity" evidence="6">
    <location>
        <begin position="818"/>
        <end position="830"/>
    </location>
</feature>
<feature type="compositionally biased region" description="Polar residues" evidence="6">
    <location>
        <begin position="766"/>
        <end position="775"/>
    </location>
</feature>
<evidence type="ECO:0000313" key="9">
    <source>
        <dbReference type="EMBL" id="OSD05907.1"/>
    </source>
</evidence>
<feature type="compositionally biased region" description="Basic residues" evidence="6">
    <location>
        <begin position="780"/>
        <end position="789"/>
    </location>
</feature>
<comment type="subcellular location">
    <subcellularLocation>
        <location evidence="1">Nucleus</location>
    </subcellularLocation>
</comment>
<dbReference type="InterPro" id="IPR044210">
    <property type="entry name" value="Tfc3-like"/>
</dbReference>
<keyword evidence="10" id="KW-1185">Reference proteome</keyword>
<dbReference type="GO" id="GO:0006384">
    <property type="term" value="P:transcription initiation at RNA polymerase III promoter"/>
    <property type="evidence" value="ECO:0007669"/>
    <property type="project" value="InterPro"/>
</dbReference>
<evidence type="ECO:0000256" key="6">
    <source>
        <dbReference type="SAM" id="MobiDB-lite"/>
    </source>
</evidence>
<dbReference type="GO" id="GO:0042791">
    <property type="term" value="P:5S class rRNA transcription by RNA polymerase III"/>
    <property type="evidence" value="ECO:0007669"/>
    <property type="project" value="TreeGrafter"/>
</dbReference>
<dbReference type="EMBL" id="KZ084091">
    <property type="protein sequence ID" value="OSD05907.1"/>
    <property type="molecule type" value="Genomic_DNA"/>
</dbReference>
<feature type="compositionally biased region" description="Low complexity" evidence="6">
    <location>
        <begin position="726"/>
        <end position="736"/>
    </location>
</feature>
<dbReference type="CDD" id="cd16169">
    <property type="entry name" value="Tau138_eWH"/>
    <property type="match status" value="1"/>
</dbReference>
<organism evidence="9 10">
    <name type="scientific">Trametes coccinea (strain BRFM310)</name>
    <name type="common">Pycnoporus coccineus</name>
    <dbReference type="NCBI Taxonomy" id="1353009"/>
    <lineage>
        <taxon>Eukaryota</taxon>
        <taxon>Fungi</taxon>
        <taxon>Dikarya</taxon>
        <taxon>Basidiomycota</taxon>
        <taxon>Agaricomycotina</taxon>
        <taxon>Agaricomycetes</taxon>
        <taxon>Polyporales</taxon>
        <taxon>Polyporaceae</taxon>
        <taxon>Trametes</taxon>
    </lineage>
</organism>
<dbReference type="GO" id="GO:0003677">
    <property type="term" value="F:DNA binding"/>
    <property type="evidence" value="ECO:0007669"/>
    <property type="project" value="UniProtKB-KW"/>
</dbReference>
<dbReference type="InterPro" id="IPR007309">
    <property type="entry name" value="TFIIIC_Bblock-bd"/>
</dbReference>
<evidence type="ECO:0000256" key="5">
    <source>
        <dbReference type="ARBA" id="ARBA00023242"/>
    </source>
</evidence>
<dbReference type="Pfam" id="PF20222">
    <property type="entry name" value="DUF6581"/>
    <property type="match status" value="1"/>
</dbReference>
<dbReference type="PRINTS" id="PR00929">
    <property type="entry name" value="ATHOOK"/>
</dbReference>
<dbReference type="OrthoDB" id="68020at2759"/>
<feature type="region of interest" description="Disordered" evidence="6">
    <location>
        <begin position="927"/>
        <end position="963"/>
    </location>
</feature>
<feature type="compositionally biased region" description="Low complexity" evidence="6">
    <location>
        <begin position="648"/>
        <end position="657"/>
    </location>
</feature>
<dbReference type="InterPro" id="IPR017956">
    <property type="entry name" value="AT_hook_DNA-bd_motif"/>
</dbReference>
<sequence length="2227" mass="244530">MDELVRHCLRELSFDGDLGCDVSRLRDFITDFYAHPPAGSRDAIQGRGQNVDDAFCAFVWSLIVQQPSVRVGTVPPGASAEVYIAPQASAIRKGKAKASGGDAEGEAATASALELIPDATIRSLEDLKNEYGDRLRIAVDPETTFHALTGSHIRPSKLTPMIYTGLQIITRGREEGVSVLDLGKKSGYDQKTCFYIIKQLVELDLVLKLRRPGISTNFCVHKYFYERSPIWKQVAEEEKKAVSEAQARVEGTSGADSEIEEDETKPLEPVHFDPIDSRHLSSMPLLKARLTKLLKSCPYNMHTSNNIMLKIGFVNPTRTDRRFFLSRLRELMEQGFIEKVQVPHADRQRYPDRRVQCIRLVTEEAGSQPQGDIGAVADVDFEEVEDHVADDDTGLKANVSLQRQIIDLIADSGTKGMTLNEISATLGDFDRRTIDLLLNRLAQDAPPAHLADLGIAQLGETQGRERRYKYYTVANYLTLADREGFEDQRYRDVDMSHVGEFLAVEGDVFFEREEEMVGHVAGLSSTKRDILSTAKGKKKKLVNPILPDGSVKRGRPRKHPLAEGTPTFTKTGKKRKREEPVEGDAAEEQVTGEGMGEPPLKKKRGRPPKKVEAPATDSAPAPADTAEGESVMKRKRGRPPKNAAVADVGEGTSASVVVGGGSSTQTPAPKRRGRPPKNTQPPGTEEDVFGPVPSSAESATAPTTGSAENSGFPQMDVTPSSPPSAIPDSPLRASSPRPAPIVPEAADPQSVEQQEGVTLARGDEPTASTTAQDSPTALRRSARTPKVKKRGDSLSPVRSQKRAQRGKPPTAPNTIEESAGASFAAGPASATTQVSSVDLTSAAADDARSAESAVHYTAPSTAGSQSVTQGPVAGPSSDVSQAIPIDPILLQPGASAALSMNEHSLIAMTPEPEFPEAGSSISQGILRKRDQPETPSSQPSAKRTKSTQSDGSRFRSKANISQSRRENEIMRLLEDAGGILNTSCKEFYEAHAALVDSITKAGEIASTRPGAKIDKRTLETTLVGLEGKGKVKIVTTMVPNPTGSTRPVRVVYLPETPSEQLNAFLAQLSETVQPVHVPSLKTLDEPLAYGGIRDKSQAKPRPSMTLKITEDQTQLEAHAAQLFQKDEQTIRDALLTEKNTVAQLYGYIVGKAARAKALHMLTVNLFESGSTSSQLVSQNNRIINLAHYYTDLPVSAYCSLVAVSQPNDELGNLLHSREGRATPMKDLPDSVRSALTPTQSRSRARILSLLDMLRVLGLVTPLSPTEGPNPAITCTPLAEHPAAFDIAVSGPYTPSTAPTYWKFNDIAPIRLWAIPQGLPPVWKMASVMTEEQAAAYWNDLERASTDLEFAESTLGAVQPAVENAPSDVVSVAKTLRRSGSWNATYNLSWYQTEYLRRFIDPATGHTPLEDEDEAEEQLNKLSWITSASKEAIISYFSKARKRHLRDLKKVEARVAKGKQKAGDDAGAVLARRAAEAKEQRERDWEEMLHRVHPGELPPPAIQRIQRLKTKFMHGAGKPSDKWQGRIVEAIREAEMVAEKLLPAAAQTSVLPPMPVAKPVLPAPVVTATQEKDVDELIAAQGPRAQQEARAKKSKKGKDKDTGGSSQTPRRHRFLWNRDYDELVRDASVIIKARCRGGTRLDWGALEQVFPAVPRNSVRQRLVHLRETPGTETYLARLEDKWYELWTQHRGTEVLPDPDPESATNFDLATHVKFLRKHIDKNAIRVGFVEVQADQKAVLPSSIEELEQAYDVVEKVPTAPPWDFMWSVVAEEGREKQFAQHAFIAEVGDMPPVTSYESDFIQVADAAVKMALGNPNETYDPDTASQLLKGVGEEPVRIATTELLNRGVLAKIVRDPSKSKPGRTLKISDNNLNALGGQLPREVFQDAMALEESLSQQEDPYQWQEWSLLASDGDTAYLIELASKNKVQFDVDTSHPRSMRSIIDWNSKKADDDDIETDIRVRYLDLARPVLEPPAPELPTAASDTPEELSIDPSLRMEHGKKTDGEPAFCRRTSEGLIDCPACLQEAESSYLQELSQDERIAAEKVLALLRDAGSSGLSKQQLQADLEAFSPTAIRSVIRCATDATIPLAYWTGYAAVVLVSAIHIKPWTVTVTEPDDAGVQSMVFPRRWLDIYGRKLNEVWDAATRAVVSLILLRAGISQAEIRWRLRSVYDRQEVLEVLQALQEDGYILPRIETDLPVSDIGPADEEEEKVTFWFLTCEGRRWYQV</sequence>
<name>A0A1Y2IXU9_TRAC3</name>
<feature type="compositionally biased region" description="Polar residues" evidence="6">
    <location>
        <begin position="695"/>
        <end position="712"/>
    </location>
</feature>
<evidence type="ECO:0000256" key="2">
    <source>
        <dbReference type="ARBA" id="ARBA00022553"/>
    </source>
</evidence>
<accession>A0A1Y2IXU9</accession>
<evidence type="ECO:0000259" key="8">
    <source>
        <dbReference type="Pfam" id="PF20222"/>
    </source>
</evidence>
<feature type="region of interest" description="Disordered" evidence="6">
    <location>
        <begin position="1578"/>
        <end position="1611"/>
    </location>
</feature>
<dbReference type="InterPro" id="IPR035625">
    <property type="entry name" value="Tfc3-like_eWH"/>
</dbReference>
<dbReference type="Pfam" id="PF04182">
    <property type="entry name" value="B-block_TFIIIC"/>
    <property type="match status" value="1"/>
</dbReference>
<protein>
    <submittedName>
        <fullName evidence="9">Uncharacterized protein</fullName>
    </submittedName>
</protein>
<feature type="region of interest" description="Disordered" evidence="6">
    <location>
        <begin position="533"/>
        <end position="880"/>
    </location>
</feature>
<keyword evidence="2" id="KW-0597">Phosphoprotein</keyword>
<feature type="compositionally biased region" description="Polar residues" evidence="6">
    <location>
        <begin position="858"/>
        <end position="869"/>
    </location>
</feature>
<evidence type="ECO:0000256" key="4">
    <source>
        <dbReference type="ARBA" id="ARBA00023163"/>
    </source>
</evidence>
<dbReference type="PANTHER" id="PTHR15180:SF1">
    <property type="entry name" value="GENERAL TRANSCRIPTION FACTOR 3C POLYPEPTIDE 1"/>
    <property type="match status" value="1"/>
</dbReference>
<proteinExistence type="predicted"/>
<feature type="region of interest" description="Disordered" evidence="6">
    <location>
        <begin position="245"/>
        <end position="273"/>
    </location>
</feature>
<dbReference type="SMART" id="SM00384">
    <property type="entry name" value="AT_hook"/>
    <property type="match status" value="4"/>
</dbReference>
<evidence type="ECO:0000313" key="10">
    <source>
        <dbReference type="Proteomes" id="UP000193067"/>
    </source>
</evidence>
<dbReference type="Proteomes" id="UP000193067">
    <property type="component" value="Unassembled WGS sequence"/>
</dbReference>
<feature type="compositionally biased region" description="Polar residues" evidence="6">
    <location>
        <begin position="933"/>
        <end position="951"/>
    </location>
</feature>
<keyword evidence="5" id="KW-0539">Nucleus</keyword>
<dbReference type="GO" id="GO:0005634">
    <property type="term" value="C:nucleus"/>
    <property type="evidence" value="ECO:0007669"/>
    <property type="project" value="UniProtKB-SubCell"/>
</dbReference>
<dbReference type="PANTHER" id="PTHR15180">
    <property type="entry name" value="GENERAL TRANSCRIPTION FACTOR 3C POLYPEPTIDE 1"/>
    <property type="match status" value="1"/>
</dbReference>
<evidence type="ECO:0000259" key="7">
    <source>
        <dbReference type="Pfam" id="PF04182"/>
    </source>
</evidence>
<feature type="domain" description="B-block binding subunit of TFIIIC" evidence="7">
    <location>
        <begin position="162"/>
        <end position="226"/>
    </location>
</feature>
<reference evidence="9 10" key="1">
    <citation type="journal article" date="2015" name="Biotechnol. Biofuels">
        <title>Enhanced degradation of softwood versus hardwood by the white-rot fungus Pycnoporus coccineus.</title>
        <authorList>
            <person name="Couturier M."/>
            <person name="Navarro D."/>
            <person name="Chevret D."/>
            <person name="Henrissat B."/>
            <person name="Piumi F."/>
            <person name="Ruiz-Duenas F.J."/>
            <person name="Martinez A.T."/>
            <person name="Grigoriev I.V."/>
            <person name="Riley R."/>
            <person name="Lipzen A."/>
            <person name="Berrin J.G."/>
            <person name="Master E.R."/>
            <person name="Rosso M.N."/>
        </authorList>
    </citation>
    <scope>NUCLEOTIDE SEQUENCE [LARGE SCALE GENOMIC DNA]</scope>
    <source>
        <strain evidence="9 10">BRFM310</strain>
    </source>
</reference>
<dbReference type="STRING" id="1353009.A0A1Y2IXU9"/>